<dbReference type="Gene3D" id="1.10.10.60">
    <property type="entry name" value="Homeodomain-like"/>
    <property type="match status" value="1"/>
</dbReference>
<keyword evidence="6" id="KW-1185">Reference proteome</keyword>
<dbReference type="Pfam" id="PF14525">
    <property type="entry name" value="AraC_binding_2"/>
    <property type="match status" value="1"/>
</dbReference>
<dbReference type="InterPro" id="IPR050204">
    <property type="entry name" value="AraC_XylS_family_regulators"/>
</dbReference>
<dbReference type="GO" id="GO:0043565">
    <property type="term" value="F:sequence-specific DNA binding"/>
    <property type="evidence" value="ECO:0007669"/>
    <property type="project" value="InterPro"/>
</dbReference>
<keyword evidence="2" id="KW-0238">DNA-binding</keyword>
<dbReference type="PANTHER" id="PTHR46796:SF6">
    <property type="entry name" value="ARAC SUBFAMILY"/>
    <property type="match status" value="1"/>
</dbReference>
<evidence type="ECO:0000256" key="3">
    <source>
        <dbReference type="ARBA" id="ARBA00023163"/>
    </source>
</evidence>
<dbReference type="SUPFAM" id="SSF46689">
    <property type="entry name" value="Homeodomain-like"/>
    <property type="match status" value="1"/>
</dbReference>
<organism evidence="5 6">
    <name type="scientific">Saccharothrix coeruleofusca</name>
    <dbReference type="NCBI Taxonomy" id="33919"/>
    <lineage>
        <taxon>Bacteria</taxon>
        <taxon>Bacillati</taxon>
        <taxon>Actinomycetota</taxon>
        <taxon>Actinomycetes</taxon>
        <taxon>Pseudonocardiales</taxon>
        <taxon>Pseudonocardiaceae</taxon>
        <taxon>Saccharothrix</taxon>
    </lineage>
</organism>
<comment type="caution">
    <text evidence="5">The sequence shown here is derived from an EMBL/GenBank/DDBJ whole genome shotgun (WGS) entry which is preliminary data.</text>
</comment>
<keyword evidence="3" id="KW-0804">Transcription</keyword>
<evidence type="ECO:0000256" key="1">
    <source>
        <dbReference type="ARBA" id="ARBA00023015"/>
    </source>
</evidence>
<evidence type="ECO:0000313" key="5">
    <source>
        <dbReference type="EMBL" id="GGP71090.1"/>
    </source>
</evidence>
<dbReference type="GO" id="GO:0003700">
    <property type="term" value="F:DNA-binding transcription factor activity"/>
    <property type="evidence" value="ECO:0007669"/>
    <property type="project" value="InterPro"/>
</dbReference>
<protein>
    <recommendedName>
        <fullName evidence="4">HTH araC/xylS-type domain-containing protein</fullName>
    </recommendedName>
</protein>
<reference evidence="5" key="1">
    <citation type="journal article" date="2014" name="Int. J. Syst. Evol. Microbiol.">
        <title>Complete genome sequence of Corynebacterium casei LMG S-19264T (=DSM 44701T), isolated from a smear-ripened cheese.</title>
        <authorList>
            <consortium name="US DOE Joint Genome Institute (JGI-PGF)"/>
            <person name="Walter F."/>
            <person name="Albersmeier A."/>
            <person name="Kalinowski J."/>
            <person name="Ruckert C."/>
        </authorList>
    </citation>
    <scope>NUCLEOTIDE SEQUENCE</scope>
    <source>
        <strain evidence="5">JCM 3313</strain>
    </source>
</reference>
<gene>
    <name evidence="5" type="ORF">GCM10010185_50150</name>
</gene>
<evidence type="ECO:0000259" key="4">
    <source>
        <dbReference type="PROSITE" id="PS01124"/>
    </source>
</evidence>
<dbReference type="InterPro" id="IPR018060">
    <property type="entry name" value="HTH_AraC"/>
</dbReference>
<keyword evidence="1" id="KW-0805">Transcription regulation</keyword>
<dbReference type="Pfam" id="PF12833">
    <property type="entry name" value="HTH_18"/>
    <property type="match status" value="1"/>
</dbReference>
<dbReference type="SMART" id="SM00342">
    <property type="entry name" value="HTH_ARAC"/>
    <property type="match status" value="1"/>
</dbReference>
<evidence type="ECO:0000256" key="2">
    <source>
        <dbReference type="ARBA" id="ARBA00023125"/>
    </source>
</evidence>
<dbReference type="EMBL" id="BMRG01000012">
    <property type="protein sequence ID" value="GGP71090.1"/>
    <property type="molecule type" value="Genomic_DNA"/>
</dbReference>
<reference evidence="5" key="2">
    <citation type="submission" date="2020-09" db="EMBL/GenBank/DDBJ databases">
        <authorList>
            <person name="Sun Q."/>
            <person name="Ohkuma M."/>
        </authorList>
    </citation>
    <scope>NUCLEOTIDE SEQUENCE</scope>
    <source>
        <strain evidence="5">JCM 3313</strain>
    </source>
</reference>
<dbReference type="PROSITE" id="PS01124">
    <property type="entry name" value="HTH_ARAC_FAMILY_2"/>
    <property type="match status" value="1"/>
</dbReference>
<dbReference type="InterPro" id="IPR035418">
    <property type="entry name" value="AraC-bd_2"/>
</dbReference>
<evidence type="ECO:0000313" key="6">
    <source>
        <dbReference type="Proteomes" id="UP000639606"/>
    </source>
</evidence>
<dbReference type="InterPro" id="IPR020449">
    <property type="entry name" value="Tscrpt_reg_AraC-type_HTH"/>
</dbReference>
<feature type="domain" description="HTH araC/xylS-type" evidence="4">
    <location>
        <begin position="208"/>
        <end position="306"/>
    </location>
</feature>
<proteinExistence type="predicted"/>
<dbReference type="RefSeq" id="WP_189225767.1">
    <property type="nucleotide sequence ID" value="NZ_BMRG01000012.1"/>
</dbReference>
<dbReference type="PRINTS" id="PR00032">
    <property type="entry name" value="HTHARAC"/>
</dbReference>
<dbReference type="AlphaFoldDB" id="A0A918AQU1"/>
<name>A0A918AQU1_9PSEU</name>
<dbReference type="PANTHER" id="PTHR46796">
    <property type="entry name" value="HTH-TYPE TRANSCRIPTIONAL ACTIVATOR RHAS-RELATED"/>
    <property type="match status" value="1"/>
</dbReference>
<dbReference type="Proteomes" id="UP000639606">
    <property type="component" value="Unassembled WGS sequence"/>
</dbReference>
<accession>A0A918AQU1</accession>
<dbReference type="InterPro" id="IPR009057">
    <property type="entry name" value="Homeodomain-like_sf"/>
</dbReference>
<sequence length="320" mass="34159">MVGSGLSEGDGRGGRWYEAAIGVLVPDAVRPDRGEAVTRSRDLGAVRVCEVVASGPRAPRTPELVPAQAPSRYHLVLALSGTFGIAQAGREAVLGAGDLVLCGTSRPLRRWAVPDRELSARVVVQFPEELLPLPPEQVDRLLAVRLPGREGLGALLAGSLRELLAGASGGHAARLADISLDLLAALLARELAVEPEPFGRGRHRALLAQVRHHIAEHLSAPDLSPASVAAAHHLSVRHLHRLFAERGTSVAATIRALRLERCRRDLASSGELVHVVAARWGFTDPAHFSRLFRGTFGLSPSEHREVWAGLRVPEGPSEPA</sequence>